<keyword evidence="2" id="KW-0206">Cytoskeleton</keyword>
<name>A0A915B950_PARUN</name>
<feature type="compositionally biased region" description="Basic and acidic residues" evidence="3">
    <location>
        <begin position="163"/>
        <end position="172"/>
    </location>
</feature>
<evidence type="ECO:0000256" key="1">
    <source>
        <dbReference type="ARBA" id="ARBA00008932"/>
    </source>
</evidence>
<proteinExistence type="inferred from homology"/>
<dbReference type="Proteomes" id="UP000887569">
    <property type="component" value="Unplaced"/>
</dbReference>
<organism evidence="5 6">
    <name type="scientific">Parascaris univalens</name>
    <name type="common">Nematode worm</name>
    <dbReference type="NCBI Taxonomy" id="6257"/>
    <lineage>
        <taxon>Eukaryota</taxon>
        <taxon>Metazoa</taxon>
        <taxon>Ecdysozoa</taxon>
        <taxon>Nematoda</taxon>
        <taxon>Chromadorea</taxon>
        <taxon>Rhabditida</taxon>
        <taxon>Spirurina</taxon>
        <taxon>Ascaridomorpha</taxon>
        <taxon>Ascaridoidea</taxon>
        <taxon>Ascarididae</taxon>
        <taxon>Parascaris</taxon>
    </lineage>
</organism>
<dbReference type="Pfam" id="PF00635">
    <property type="entry name" value="Motile_Sperm"/>
    <property type="match status" value="1"/>
</dbReference>
<feature type="compositionally biased region" description="Low complexity" evidence="3">
    <location>
        <begin position="173"/>
        <end position="200"/>
    </location>
</feature>
<feature type="domain" description="MSP" evidence="4">
    <location>
        <begin position="47"/>
        <end position="159"/>
    </location>
</feature>
<dbReference type="SUPFAM" id="SSF49354">
    <property type="entry name" value="PapD-like"/>
    <property type="match status" value="1"/>
</dbReference>
<dbReference type="InterPro" id="IPR008962">
    <property type="entry name" value="PapD-like_sf"/>
</dbReference>
<dbReference type="PANTHER" id="PTHR10809:SF67">
    <property type="entry name" value="PROTEIN CBG20367"/>
    <property type="match status" value="1"/>
</dbReference>
<feature type="region of interest" description="Disordered" evidence="3">
    <location>
        <begin position="163"/>
        <end position="200"/>
    </location>
</feature>
<dbReference type="InterPro" id="IPR013783">
    <property type="entry name" value="Ig-like_fold"/>
</dbReference>
<comment type="function">
    <text evidence="2">Central component in molecular interactions underlying sperm crawling. Forms an extensive filament system that extends from sperm villipoda, along the leading edge of the pseudopod.</text>
</comment>
<evidence type="ECO:0000259" key="4">
    <source>
        <dbReference type="PROSITE" id="PS50202"/>
    </source>
</evidence>
<sequence>MSSASSFSPDKIPDTVLGVPKGSTPGGLSEQTAMSPGSPNCILTPKFIAVEPAQVTFDLSQDRSFANIKITSMNPGRVAWRIRTNAPTRYVVMPTSGFLTSNGNVTASITLIDSHKYHHRHRFMVQAMEAREGEKDRKKIWNDERAEKLDVVQSIRVIASEKASKLTEDSQKESTTTPSSKSSTSSFSTNSKSISDSSESMSTSLAKKEAASSDTPLSDLEYAKKVDELTVKVKGAMGEKAKESQKLIEVVNEVKKIEVELDRTGAQCRDLNDKVAYEETQCTSGEMCSNNESNQITQIWITMITIKNASYAQTVSFFLVITVFGFI</sequence>
<keyword evidence="2" id="KW-0963">Cytoplasm</keyword>
<accession>A0A915B950</accession>
<dbReference type="GO" id="GO:0090158">
    <property type="term" value="P:endoplasmic reticulum membrane organization"/>
    <property type="evidence" value="ECO:0007669"/>
    <property type="project" value="TreeGrafter"/>
</dbReference>
<dbReference type="PROSITE" id="PS50202">
    <property type="entry name" value="MSP"/>
    <property type="match status" value="1"/>
</dbReference>
<dbReference type="InterPro" id="IPR016763">
    <property type="entry name" value="VAP"/>
</dbReference>
<feature type="region of interest" description="Disordered" evidence="3">
    <location>
        <begin position="1"/>
        <end position="36"/>
    </location>
</feature>
<dbReference type="PANTHER" id="PTHR10809">
    <property type="entry name" value="VESICLE-ASSOCIATED MEMBRANE PROTEIN-ASSOCIATED PROTEIN"/>
    <property type="match status" value="1"/>
</dbReference>
<dbReference type="GO" id="GO:0005886">
    <property type="term" value="C:plasma membrane"/>
    <property type="evidence" value="ECO:0007669"/>
    <property type="project" value="TreeGrafter"/>
</dbReference>
<dbReference type="GO" id="GO:0033149">
    <property type="term" value="F:FFAT motif binding"/>
    <property type="evidence" value="ECO:0007669"/>
    <property type="project" value="TreeGrafter"/>
</dbReference>
<protein>
    <recommendedName>
        <fullName evidence="2">Major sperm protein</fullName>
    </recommendedName>
</protein>
<dbReference type="GO" id="GO:0005789">
    <property type="term" value="C:endoplasmic reticulum membrane"/>
    <property type="evidence" value="ECO:0007669"/>
    <property type="project" value="InterPro"/>
</dbReference>
<evidence type="ECO:0000256" key="3">
    <source>
        <dbReference type="SAM" id="MobiDB-lite"/>
    </source>
</evidence>
<keyword evidence="5" id="KW-1185">Reference proteome</keyword>
<evidence type="ECO:0000313" key="6">
    <source>
        <dbReference type="WBParaSite" id="PgR031_g024_t02"/>
    </source>
</evidence>
<evidence type="ECO:0000313" key="5">
    <source>
        <dbReference type="Proteomes" id="UP000887569"/>
    </source>
</evidence>
<comment type="similarity">
    <text evidence="1">Belongs to the VAMP-associated protein (VAP) (TC 9.B.17) family.</text>
</comment>
<dbReference type="Gene3D" id="2.60.40.10">
    <property type="entry name" value="Immunoglobulins"/>
    <property type="match status" value="1"/>
</dbReference>
<dbReference type="InterPro" id="IPR000535">
    <property type="entry name" value="MSP_dom"/>
</dbReference>
<evidence type="ECO:0000256" key="2">
    <source>
        <dbReference type="RuleBase" id="RU003425"/>
    </source>
</evidence>
<dbReference type="WBParaSite" id="PgR031_g024_t02">
    <property type="protein sequence ID" value="PgR031_g024_t02"/>
    <property type="gene ID" value="PgR031_g024"/>
</dbReference>
<dbReference type="GO" id="GO:0061817">
    <property type="term" value="P:endoplasmic reticulum-plasma membrane tethering"/>
    <property type="evidence" value="ECO:0007669"/>
    <property type="project" value="TreeGrafter"/>
</dbReference>
<dbReference type="AlphaFoldDB" id="A0A915B950"/>
<reference evidence="6" key="1">
    <citation type="submission" date="2022-11" db="UniProtKB">
        <authorList>
            <consortium name="WormBaseParasite"/>
        </authorList>
    </citation>
    <scope>IDENTIFICATION</scope>
</reference>